<dbReference type="EMBL" id="WKFB01000409">
    <property type="protein sequence ID" value="KAF6723969.1"/>
    <property type="molecule type" value="Genomic_DNA"/>
</dbReference>
<gene>
    <name evidence="1" type="ORF">FQA47_008159</name>
</gene>
<name>A0A834CA46_ORYME</name>
<comment type="caution">
    <text evidence="1">The sequence shown here is derived from an EMBL/GenBank/DDBJ whole genome shotgun (WGS) entry which is preliminary data.</text>
</comment>
<dbReference type="Proteomes" id="UP000646548">
    <property type="component" value="Unassembled WGS sequence"/>
</dbReference>
<evidence type="ECO:0000313" key="2">
    <source>
        <dbReference type="Proteomes" id="UP000646548"/>
    </source>
</evidence>
<organism evidence="1 2">
    <name type="scientific">Oryzias melastigma</name>
    <name type="common">Marine medaka</name>
    <dbReference type="NCBI Taxonomy" id="30732"/>
    <lineage>
        <taxon>Eukaryota</taxon>
        <taxon>Metazoa</taxon>
        <taxon>Chordata</taxon>
        <taxon>Craniata</taxon>
        <taxon>Vertebrata</taxon>
        <taxon>Euteleostomi</taxon>
        <taxon>Actinopterygii</taxon>
        <taxon>Neopterygii</taxon>
        <taxon>Teleostei</taxon>
        <taxon>Neoteleostei</taxon>
        <taxon>Acanthomorphata</taxon>
        <taxon>Ovalentaria</taxon>
        <taxon>Atherinomorphae</taxon>
        <taxon>Beloniformes</taxon>
        <taxon>Adrianichthyidae</taxon>
        <taxon>Oryziinae</taxon>
        <taxon>Oryzias</taxon>
    </lineage>
</organism>
<reference evidence="1" key="1">
    <citation type="journal article" name="BMC Genomics">
        <title>Long-read sequencing and de novo genome assembly of marine medaka (Oryzias melastigma).</title>
        <authorList>
            <person name="Liang P."/>
            <person name="Saqib H.S.A."/>
            <person name="Ni X."/>
            <person name="Shen Y."/>
        </authorList>
    </citation>
    <scope>NUCLEOTIDE SEQUENCE</scope>
    <source>
        <strain evidence="1">Bigg-433</strain>
    </source>
</reference>
<dbReference type="AlphaFoldDB" id="A0A834CA46"/>
<evidence type="ECO:0000313" key="1">
    <source>
        <dbReference type="EMBL" id="KAF6723969.1"/>
    </source>
</evidence>
<accession>A0A834CA46</accession>
<sequence>MLHDRRGQRLLQGVTELNQVYGTSQTGGKIAGLQQWLLVAAAAAVDPAPLDHRDTFTKASTAMRISMTCCLCPFLVCLCFMQRCYGASHHVPTKVPSKNQTKLANGETEVHHRPKRGWIWNQFFVLEEHMGPDAQYVGK</sequence>
<protein>
    <submittedName>
        <fullName evidence="1">Cadherin-18</fullName>
    </submittedName>
</protein>
<proteinExistence type="predicted"/>